<feature type="repeat" description="ANK" evidence="3">
    <location>
        <begin position="470"/>
        <end position="502"/>
    </location>
</feature>
<feature type="compositionally biased region" description="Low complexity" evidence="4">
    <location>
        <begin position="1038"/>
        <end position="1056"/>
    </location>
</feature>
<dbReference type="InParanoid" id="F2UKS0"/>
<dbReference type="PRINTS" id="PR01415">
    <property type="entry name" value="ANKYRIN"/>
</dbReference>
<feature type="compositionally biased region" description="Low complexity" evidence="4">
    <location>
        <begin position="866"/>
        <end position="879"/>
    </location>
</feature>
<dbReference type="PROSITE" id="PS50297">
    <property type="entry name" value="ANK_REP_REGION"/>
    <property type="match status" value="8"/>
</dbReference>
<dbReference type="STRING" id="946362.F2UKS0"/>
<protein>
    <submittedName>
        <fullName evidence="5">Uncharacterized protein</fullName>
    </submittedName>
</protein>
<evidence type="ECO:0000256" key="2">
    <source>
        <dbReference type="ARBA" id="ARBA00023043"/>
    </source>
</evidence>
<dbReference type="Proteomes" id="UP000007799">
    <property type="component" value="Unassembled WGS sequence"/>
</dbReference>
<feature type="compositionally biased region" description="Basic and acidic residues" evidence="4">
    <location>
        <begin position="652"/>
        <end position="662"/>
    </location>
</feature>
<evidence type="ECO:0000256" key="3">
    <source>
        <dbReference type="PROSITE-ProRule" id="PRU00023"/>
    </source>
</evidence>
<dbReference type="SUPFAM" id="SSF48403">
    <property type="entry name" value="Ankyrin repeat"/>
    <property type="match status" value="2"/>
</dbReference>
<proteinExistence type="predicted"/>
<dbReference type="InterPro" id="IPR000048">
    <property type="entry name" value="IQ_motif_EF-hand-BS"/>
</dbReference>
<feature type="repeat" description="ANK" evidence="3">
    <location>
        <begin position="371"/>
        <end position="403"/>
    </location>
</feature>
<feature type="repeat" description="ANK" evidence="3">
    <location>
        <begin position="139"/>
        <end position="171"/>
    </location>
</feature>
<evidence type="ECO:0000256" key="1">
    <source>
        <dbReference type="ARBA" id="ARBA00022737"/>
    </source>
</evidence>
<feature type="compositionally biased region" description="Polar residues" evidence="4">
    <location>
        <begin position="702"/>
        <end position="714"/>
    </location>
</feature>
<evidence type="ECO:0000313" key="6">
    <source>
        <dbReference type="Proteomes" id="UP000007799"/>
    </source>
</evidence>
<dbReference type="PANTHER" id="PTHR24161">
    <property type="entry name" value="ANK_REP_REGION DOMAIN-CONTAINING PROTEIN-RELATED"/>
    <property type="match status" value="1"/>
</dbReference>
<dbReference type="eggNOG" id="KOG0504">
    <property type="taxonomic scope" value="Eukaryota"/>
</dbReference>
<dbReference type="OrthoDB" id="20872at2759"/>
<dbReference type="PROSITE" id="PS50096">
    <property type="entry name" value="IQ"/>
    <property type="match status" value="2"/>
</dbReference>
<dbReference type="KEGG" id="sre:PTSG_08810"/>
<accession>F2UKS0</accession>
<dbReference type="PROSITE" id="PS50088">
    <property type="entry name" value="ANK_REPEAT"/>
    <property type="match status" value="9"/>
</dbReference>
<dbReference type="InterPro" id="IPR002110">
    <property type="entry name" value="Ankyrin_rpt"/>
</dbReference>
<dbReference type="Pfam" id="PF00023">
    <property type="entry name" value="Ank"/>
    <property type="match status" value="1"/>
</dbReference>
<dbReference type="OMA" id="HYACERN"/>
<sequence>MATAEQSLHDLAAQGDVLQLSDFLAHYGRLGIDEEDEAGQTPLIIATQQGHLNAVKFLIAQGSDVRAVDSEGRAALHWACAQGFHKIVQVLAKEAPEMATVQDVLGCIPLHLAAQAESSKVIKAIIPVSRDNIDLPDTNGLTPAHWCTSQGRYKHLAALIENGADLMTCDHQGRTVLHWTAMNESDKCCKQIMVFEPNTINVQDETGSTALMLAIQENNVPVIAAQLSSRRCNFSLADTDRRTCVHWATLAGNSSVLQQLLQYGGNASEGDIHGMQPVHMAVQGDVGCLEVLVQLGVDINAIDGEGRTPLFLAAAQGHTAAAEVLLSNGGLVDIQNHDGHTALHMAAHEGHTDMCSRLIKAGARVDVRDTEGNTPLLYACTNTQTEACEVLLKAGATVTTGDVEGRTLVHWAAITGSVAITTLLHSHHADFNVHDKFGRTPLQYAAFHGHVDVIRALLDSGADIHAHDTEGVTALHWACSAGHGPVIELLVERGAKVNAMELGYNRTPLDYVLAVEDSGVREALVDYLRLYGGQTIGELKPWAARMIQQWWRRAQARVLARKDRGANSGEKKEEDTDVDEKTVERGEGEEGKKKAVEVEEAEGKEGEKKEGKVDATDVDAYAKETRDVAGEQNGDDEGNVSNGGQQNTNSDGHGDGGGDGRQQKGHKSAGSDGGDNDPTQQNQSNNDSSSAEVNNSDEDGETATTTSPNHSDNGNLDEKDNSNSSNSSNNSNNSDGNSDSNGNINSDSSSSLLPSRPMSASARRHLEEQDRRKMRAQLEAASESADTAVSRVSLKEQFVHRFNSVAGRCRADATRAQRIRRTTDAAITIQRSFKRYLKRRDLERKMSAWLEAQPTATRKPLPPPSSLSTIRRGSSSGSGENAGGDERMKTTLRRRPQQQPPTQTMREVAALTIQLWWRRYLRKKLAEQKRREREERVRLRPWTPQMMSTYQGLRLNKTYGTRVPRVSSFKPKPAAAPIRPAYMFHLPSSAERSYSFAVSAYYSPSALEHLATLSSERNSASSSHMPSHVTSTHRHSARTTTTTARSMASASASFHR</sequence>
<feature type="repeat" description="ANK" evidence="3">
    <location>
        <begin position="38"/>
        <end position="70"/>
    </location>
</feature>
<gene>
    <name evidence="5" type="ORF">PTSG_08810</name>
</gene>
<dbReference type="Gene3D" id="1.25.40.20">
    <property type="entry name" value="Ankyrin repeat-containing domain"/>
    <property type="match status" value="3"/>
</dbReference>
<dbReference type="SMART" id="SM00248">
    <property type="entry name" value="ANK"/>
    <property type="match status" value="15"/>
</dbReference>
<keyword evidence="2 3" id="KW-0040">ANK repeat</keyword>
<feature type="repeat" description="ANK" evidence="3">
    <location>
        <begin position="338"/>
        <end position="370"/>
    </location>
</feature>
<evidence type="ECO:0000313" key="5">
    <source>
        <dbReference type="EMBL" id="EGD77719.1"/>
    </source>
</evidence>
<feature type="region of interest" description="Disordered" evidence="4">
    <location>
        <begin position="851"/>
        <end position="905"/>
    </location>
</feature>
<reference evidence="5" key="1">
    <citation type="submission" date="2009-08" db="EMBL/GenBank/DDBJ databases">
        <title>Annotation of Salpingoeca rosetta.</title>
        <authorList>
            <consortium name="The Broad Institute Genome Sequencing Platform"/>
            <person name="Russ C."/>
            <person name="Cuomo C."/>
            <person name="Burger G."/>
            <person name="Gray M.W."/>
            <person name="Holland P.W.H."/>
            <person name="King N."/>
            <person name="Lang F.B.F."/>
            <person name="Roger A.J."/>
            <person name="Ruiz-Trillo I."/>
            <person name="Young S.K."/>
            <person name="Zeng Q."/>
            <person name="Gargeya S."/>
            <person name="Alvarado L."/>
            <person name="Berlin A."/>
            <person name="Chapman S.B."/>
            <person name="Chen Z."/>
            <person name="Freedman E."/>
            <person name="Gellesch M."/>
            <person name="Goldberg J."/>
            <person name="Griggs A."/>
            <person name="Gujja S."/>
            <person name="Heilman E."/>
            <person name="Heiman D."/>
            <person name="Howarth C."/>
            <person name="Mehta T."/>
            <person name="Neiman D."/>
            <person name="Pearson M."/>
            <person name="Roberts A."/>
            <person name="Saif S."/>
            <person name="Shea T."/>
            <person name="Shenoy N."/>
            <person name="Sisk P."/>
            <person name="Stolte C."/>
            <person name="Sykes S."/>
            <person name="White J."/>
            <person name="Yandava C."/>
            <person name="Haas B."/>
            <person name="Nusbaum C."/>
            <person name="Birren B."/>
        </authorList>
    </citation>
    <scope>NUCLEOTIDE SEQUENCE [LARGE SCALE GENOMIC DNA]</scope>
    <source>
        <strain evidence="5">ATCC 50818</strain>
    </source>
</reference>
<dbReference type="Pfam" id="PF12796">
    <property type="entry name" value="Ank_2"/>
    <property type="match status" value="6"/>
</dbReference>
<feature type="repeat" description="ANK" evidence="3">
    <location>
        <begin position="437"/>
        <end position="469"/>
    </location>
</feature>
<dbReference type="SMART" id="SM00015">
    <property type="entry name" value="IQ"/>
    <property type="match status" value="3"/>
</dbReference>
<dbReference type="RefSeq" id="XP_004990195.1">
    <property type="nucleotide sequence ID" value="XM_004990138.1"/>
</dbReference>
<keyword evidence="1" id="KW-0677">Repeat</keyword>
<feature type="repeat" description="ANK" evidence="3">
    <location>
        <begin position="305"/>
        <end position="337"/>
    </location>
</feature>
<name>F2UKS0_SALR5</name>
<feature type="repeat" description="ANK" evidence="3">
    <location>
        <begin position="240"/>
        <end position="272"/>
    </location>
</feature>
<keyword evidence="6" id="KW-1185">Reference proteome</keyword>
<dbReference type="AlphaFoldDB" id="F2UKS0"/>
<dbReference type="PANTHER" id="PTHR24161:SF85">
    <property type="entry name" value="PALMITOYLTRANSFERASE HIP14"/>
    <property type="match status" value="1"/>
</dbReference>
<dbReference type="InterPro" id="IPR036770">
    <property type="entry name" value="Ankyrin_rpt-contain_sf"/>
</dbReference>
<dbReference type="EMBL" id="GL832979">
    <property type="protein sequence ID" value="EGD77719.1"/>
    <property type="molecule type" value="Genomic_DNA"/>
</dbReference>
<dbReference type="Gene3D" id="1.20.5.190">
    <property type="match status" value="1"/>
</dbReference>
<feature type="compositionally biased region" description="Low complexity" evidence="4">
    <location>
        <begin position="676"/>
        <end position="690"/>
    </location>
</feature>
<dbReference type="GeneID" id="16070748"/>
<dbReference type="Pfam" id="PF00612">
    <property type="entry name" value="IQ"/>
    <property type="match status" value="2"/>
</dbReference>
<feature type="compositionally biased region" description="Polar residues" evidence="4">
    <location>
        <begin position="639"/>
        <end position="651"/>
    </location>
</feature>
<evidence type="ECO:0000256" key="4">
    <source>
        <dbReference type="SAM" id="MobiDB-lite"/>
    </source>
</evidence>
<feature type="compositionally biased region" description="Low complexity" evidence="4">
    <location>
        <begin position="722"/>
        <end position="751"/>
    </location>
</feature>
<feature type="repeat" description="ANK" evidence="3">
    <location>
        <begin position="404"/>
        <end position="436"/>
    </location>
</feature>
<feature type="region of interest" description="Disordered" evidence="4">
    <location>
        <begin position="1017"/>
        <end position="1056"/>
    </location>
</feature>
<feature type="compositionally biased region" description="Basic and acidic residues" evidence="4">
    <location>
        <begin position="561"/>
        <end position="629"/>
    </location>
</feature>
<organism evidence="6">
    <name type="scientific">Salpingoeca rosetta (strain ATCC 50818 / BSB-021)</name>
    <dbReference type="NCBI Taxonomy" id="946362"/>
    <lineage>
        <taxon>Eukaryota</taxon>
        <taxon>Choanoflagellata</taxon>
        <taxon>Craspedida</taxon>
        <taxon>Salpingoecidae</taxon>
        <taxon>Salpingoeca</taxon>
    </lineage>
</organism>
<feature type="region of interest" description="Disordered" evidence="4">
    <location>
        <begin position="561"/>
        <end position="773"/>
    </location>
</feature>